<name>A0A1E5PA88_9ACTN</name>
<dbReference type="PANTHER" id="PTHR23513:SF6">
    <property type="entry name" value="MAJOR FACILITATOR SUPERFAMILY ASSOCIATED DOMAIN-CONTAINING PROTEIN"/>
    <property type="match status" value="1"/>
</dbReference>
<evidence type="ECO:0000256" key="1">
    <source>
        <dbReference type="ARBA" id="ARBA00004651"/>
    </source>
</evidence>
<evidence type="ECO:0000256" key="3">
    <source>
        <dbReference type="ARBA" id="ARBA00022692"/>
    </source>
</evidence>
<keyword evidence="4 7" id="KW-1133">Transmembrane helix</keyword>
<accession>A0A1E5PA88</accession>
<feature type="transmembrane region" description="Helical" evidence="7">
    <location>
        <begin position="285"/>
        <end position="303"/>
    </location>
</feature>
<organism evidence="9 10">
    <name type="scientific">Streptomyces agglomeratus</name>
    <dbReference type="NCBI Taxonomy" id="285458"/>
    <lineage>
        <taxon>Bacteria</taxon>
        <taxon>Bacillati</taxon>
        <taxon>Actinomycetota</taxon>
        <taxon>Actinomycetes</taxon>
        <taxon>Kitasatosporales</taxon>
        <taxon>Streptomycetaceae</taxon>
        <taxon>Streptomyces</taxon>
    </lineage>
</organism>
<dbReference type="OrthoDB" id="3661340at2"/>
<keyword evidence="2" id="KW-1003">Cell membrane</keyword>
<feature type="domain" description="Major facilitator superfamily (MFS) profile" evidence="8">
    <location>
        <begin position="9"/>
        <end position="402"/>
    </location>
</feature>
<feature type="transmembrane region" description="Helical" evidence="7">
    <location>
        <begin position="252"/>
        <end position="273"/>
    </location>
</feature>
<keyword evidence="3 7" id="KW-0812">Transmembrane</keyword>
<dbReference type="Proteomes" id="UP000095759">
    <property type="component" value="Unassembled WGS sequence"/>
</dbReference>
<comment type="subcellular location">
    <subcellularLocation>
        <location evidence="1">Cell membrane</location>
        <topology evidence="1">Multi-pass membrane protein</topology>
    </subcellularLocation>
</comment>
<comment type="caution">
    <text evidence="9">The sequence shown here is derived from an EMBL/GenBank/DDBJ whole genome shotgun (WGS) entry which is preliminary data.</text>
</comment>
<dbReference type="AlphaFoldDB" id="A0A1E5PA88"/>
<feature type="compositionally biased region" description="Basic and acidic residues" evidence="6">
    <location>
        <begin position="426"/>
        <end position="444"/>
    </location>
</feature>
<feature type="transmembrane region" description="Helical" evidence="7">
    <location>
        <begin position="98"/>
        <end position="115"/>
    </location>
</feature>
<evidence type="ECO:0000313" key="10">
    <source>
        <dbReference type="Proteomes" id="UP000095759"/>
    </source>
</evidence>
<feature type="region of interest" description="Disordered" evidence="6">
    <location>
        <begin position="404"/>
        <end position="444"/>
    </location>
</feature>
<reference evidence="9 10" key="1">
    <citation type="submission" date="2016-08" db="EMBL/GenBank/DDBJ databases">
        <title>Complete genome sequence of Streptomyces agglomeratus strain 6-3-2, a novel anti-MRSA actinomycete isolated from Wuli of Tebit, China.</title>
        <authorList>
            <person name="Chen X."/>
        </authorList>
    </citation>
    <scope>NUCLEOTIDE SEQUENCE [LARGE SCALE GENOMIC DNA]</scope>
    <source>
        <strain evidence="9 10">6-3-2</strain>
    </source>
</reference>
<feature type="transmembrane region" description="Helical" evidence="7">
    <location>
        <begin position="12"/>
        <end position="36"/>
    </location>
</feature>
<evidence type="ECO:0000259" key="8">
    <source>
        <dbReference type="PROSITE" id="PS50850"/>
    </source>
</evidence>
<dbReference type="Gene3D" id="1.20.1250.20">
    <property type="entry name" value="MFS general substrate transporter like domains"/>
    <property type="match status" value="1"/>
</dbReference>
<dbReference type="STRING" id="285458.BGM19_16905"/>
<sequence>MLELLKDRTYIRYWLAVVASFLGDAITKITLIYVVATETSDPVLYVSLVVIAQLLPSGVLGAFVGPLADRFPARGLMVGSDLVRVALVLAMIPVRDSPLLLLVLILLTGIAKAFFETARITAIPLIVRGHSIPTAVALFQSSNHTLNLVGPALGGLLLAFGSVSAVFVIDAATFVISAVLLGSMAVLREVPVPGPDSGRESYWKSLGTGISGVLAVPSLRFLAVVLVPVMLVLGLFTTNLNSQLLGVFDLSAFNFGLAQAAFGAGCVIGALTGPPLVRRFSDRRLLIGSIVLFGVSLLLLAPTGRLRDTLGVGVVLAWCLVAGVGSGLFQVPVANTLISDLPEALRGRGVGLLNALMVNFTIIGVVLGGLAADLLGITVSIVVAGGLLLPAALAVACRGAGRGRSGVRAGSGAPVGSGEAGQGEAPGREKDGGCTDLDAERHPA</sequence>
<dbReference type="GO" id="GO:0022857">
    <property type="term" value="F:transmembrane transporter activity"/>
    <property type="evidence" value="ECO:0007669"/>
    <property type="project" value="InterPro"/>
</dbReference>
<evidence type="ECO:0000256" key="5">
    <source>
        <dbReference type="ARBA" id="ARBA00023136"/>
    </source>
</evidence>
<dbReference type="EMBL" id="MEHJ01000001">
    <property type="protein sequence ID" value="OEJ26438.1"/>
    <property type="molecule type" value="Genomic_DNA"/>
</dbReference>
<feature type="transmembrane region" description="Helical" evidence="7">
    <location>
        <begin position="350"/>
        <end position="371"/>
    </location>
</feature>
<evidence type="ECO:0000256" key="7">
    <source>
        <dbReference type="SAM" id="Phobius"/>
    </source>
</evidence>
<feature type="transmembrane region" description="Helical" evidence="7">
    <location>
        <begin position="315"/>
        <end position="338"/>
    </location>
</feature>
<feature type="transmembrane region" description="Helical" evidence="7">
    <location>
        <begin position="221"/>
        <end position="240"/>
    </location>
</feature>
<feature type="transmembrane region" description="Helical" evidence="7">
    <location>
        <begin position="377"/>
        <end position="396"/>
    </location>
</feature>
<dbReference type="CDD" id="cd06173">
    <property type="entry name" value="MFS_MefA_like"/>
    <property type="match status" value="1"/>
</dbReference>
<dbReference type="Pfam" id="PF07690">
    <property type="entry name" value="MFS_1"/>
    <property type="match status" value="1"/>
</dbReference>
<keyword evidence="5 7" id="KW-0472">Membrane</keyword>
<evidence type="ECO:0000256" key="2">
    <source>
        <dbReference type="ARBA" id="ARBA00022475"/>
    </source>
</evidence>
<dbReference type="PANTHER" id="PTHR23513">
    <property type="entry name" value="INTEGRAL MEMBRANE EFFLUX PROTEIN-RELATED"/>
    <property type="match status" value="1"/>
</dbReference>
<feature type="transmembrane region" description="Helical" evidence="7">
    <location>
        <begin position="42"/>
        <end position="63"/>
    </location>
</feature>
<evidence type="ECO:0000313" key="9">
    <source>
        <dbReference type="EMBL" id="OEJ26438.1"/>
    </source>
</evidence>
<dbReference type="InterPro" id="IPR020846">
    <property type="entry name" value="MFS_dom"/>
</dbReference>
<dbReference type="InterPro" id="IPR036259">
    <property type="entry name" value="MFS_trans_sf"/>
</dbReference>
<dbReference type="GO" id="GO:0005886">
    <property type="term" value="C:plasma membrane"/>
    <property type="evidence" value="ECO:0007669"/>
    <property type="project" value="UniProtKB-SubCell"/>
</dbReference>
<feature type="transmembrane region" description="Helical" evidence="7">
    <location>
        <begin position="152"/>
        <end position="181"/>
    </location>
</feature>
<dbReference type="InterPro" id="IPR011701">
    <property type="entry name" value="MFS"/>
</dbReference>
<dbReference type="SUPFAM" id="SSF103473">
    <property type="entry name" value="MFS general substrate transporter"/>
    <property type="match status" value="1"/>
</dbReference>
<keyword evidence="10" id="KW-1185">Reference proteome</keyword>
<protein>
    <recommendedName>
        <fullName evidence="8">Major facilitator superfamily (MFS) profile domain-containing protein</fullName>
    </recommendedName>
</protein>
<gene>
    <name evidence="9" type="ORF">AS594_20045</name>
</gene>
<proteinExistence type="predicted"/>
<dbReference type="PROSITE" id="PS50850">
    <property type="entry name" value="MFS"/>
    <property type="match status" value="1"/>
</dbReference>
<evidence type="ECO:0000256" key="6">
    <source>
        <dbReference type="SAM" id="MobiDB-lite"/>
    </source>
</evidence>
<dbReference type="RefSeq" id="WP_069932456.1">
    <property type="nucleotide sequence ID" value="NZ_MEHJ01000001.1"/>
</dbReference>
<evidence type="ECO:0000256" key="4">
    <source>
        <dbReference type="ARBA" id="ARBA00022989"/>
    </source>
</evidence>